<protein>
    <submittedName>
        <fullName evidence="1">Uncharacterized protein</fullName>
    </submittedName>
</protein>
<dbReference type="Proteomes" id="UP001341840">
    <property type="component" value="Unassembled WGS sequence"/>
</dbReference>
<organism evidence="1 2">
    <name type="scientific">Stylosanthes scabra</name>
    <dbReference type="NCBI Taxonomy" id="79078"/>
    <lineage>
        <taxon>Eukaryota</taxon>
        <taxon>Viridiplantae</taxon>
        <taxon>Streptophyta</taxon>
        <taxon>Embryophyta</taxon>
        <taxon>Tracheophyta</taxon>
        <taxon>Spermatophyta</taxon>
        <taxon>Magnoliopsida</taxon>
        <taxon>eudicotyledons</taxon>
        <taxon>Gunneridae</taxon>
        <taxon>Pentapetalae</taxon>
        <taxon>rosids</taxon>
        <taxon>fabids</taxon>
        <taxon>Fabales</taxon>
        <taxon>Fabaceae</taxon>
        <taxon>Papilionoideae</taxon>
        <taxon>50 kb inversion clade</taxon>
        <taxon>dalbergioids sensu lato</taxon>
        <taxon>Dalbergieae</taxon>
        <taxon>Pterocarpus clade</taxon>
        <taxon>Stylosanthes</taxon>
    </lineage>
</organism>
<evidence type="ECO:0000313" key="1">
    <source>
        <dbReference type="EMBL" id="MED6139974.1"/>
    </source>
</evidence>
<evidence type="ECO:0000313" key="2">
    <source>
        <dbReference type="Proteomes" id="UP001341840"/>
    </source>
</evidence>
<proteinExistence type="predicted"/>
<accession>A0ABU6SU54</accession>
<keyword evidence="2" id="KW-1185">Reference proteome</keyword>
<reference evidence="1 2" key="1">
    <citation type="journal article" date="2023" name="Plants (Basel)">
        <title>Bridging the Gap: Combining Genomics and Transcriptomics Approaches to Understand Stylosanthes scabra, an Orphan Legume from the Brazilian Caatinga.</title>
        <authorList>
            <person name="Ferreira-Neto J.R.C."/>
            <person name="da Silva M.D."/>
            <person name="Binneck E."/>
            <person name="de Melo N.F."/>
            <person name="da Silva R.H."/>
            <person name="de Melo A.L.T.M."/>
            <person name="Pandolfi V."/>
            <person name="Bustamante F.O."/>
            <person name="Brasileiro-Vidal A.C."/>
            <person name="Benko-Iseppon A.M."/>
        </authorList>
    </citation>
    <scope>NUCLEOTIDE SEQUENCE [LARGE SCALE GENOMIC DNA]</scope>
    <source>
        <tissue evidence="1">Leaves</tissue>
    </source>
</reference>
<dbReference type="EMBL" id="JASCZI010062042">
    <property type="protein sequence ID" value="MED6139974.1"/>
    <property type="molecule type" value="Genomic_DNA"/>
</dbReference>
<feature type="non-terminal residue" evidence="1">
    <location>
        <position position="1"/>
    </location>
</feature>
<comment type="caution">
    <text evidence="1">The sequence shown here is derived from an EMBL/GenBank/DDBJ whole genome shotgun (WGS) entry which is preliminary data.</text>
</comment>
<gene>
    <name evidence="1" type="ORF">PIB30_088781</name>
</gene>
<sequence length="73" mass="8635">EIHEIMQENNSKEVQPPSATIMQPMVEEIQPRMDIVQQHDDKLMQQKVEGELQQNKKKARKIRSLLSNLYHLL</sequence>
<name>A0ABU6SU54_9FABA</name>